<keyword evidence="1" id="KW-0175">Coiled coil</keyword>
<evidence type="ECO:0000313" key="3">
    <source>
        <dbReference type="EMBL" id="CAD8642082.1"/>
    </source>
</evidence>
<feature type="coiled-coil region" evidence="1">
    <location>
        <begin position="157"/>
        <end position="184"/>
    </location>
</feature>
<name>A0A7S0QPR9_9CRYP</name>
<reference evidence="3" key="1">
    <citation type="submission" date="2021-01" db="EMBL/GenBank/DDBJ databases">
        <authorList>
            <person name="Corre E."/>
            <person name="Pelletier E."/>
            <person name="Niang G."/>
            <person name="Scheremetjew M."/>
            <person name="Finn R."/>
            <person name="Kale V."/>
            <person name="Holt S."/>
            <person name="Cochrane G."/>
            <person name="Meng A."/>
            <person name="Brown T."/>
            <person name="Cohen L."/>
        </authorList>
    </citation>
    <scope>NUCLEOTIDE SEQUENCE</scope>
    <source>
        <strain evidence="3">CCAP979/52</strain>
    </source>
</reference>
<protein>
    <submittedName>
        <fullName evidence="3">Uncharacterized protein</fullName>
    </submittedName>
</protein>
<evidence type="ECO:0000256" key="1">
    <source>
        <dbReference type="SAM" id="Coils"/>
    </source>
</evidence>
<dbReference type="AlphaFoldDB" id="A0A7S0QPR9"/>
<gene>
    <name evidence="3" type="ORF">CCUR1050_LOCUS19766</name>
</gene>
<accession>A0A7S0QPR9</accession>
<sequence>MILCCIFRCIVEVRRRQRVKTAEIVEQRRKSMADNHNFLIANYPELADQLADVEPEVNEQSGENEADAQDVPDDDMVQVIGQPVLDRLETPVMPYRDPGATASTHDNDLSVGMESPVQGRRPQSFVFLRGLSNIGEPEGQGSTLTLALEAVPAVETQGVAEDQLKHARTKLANLQRRLDRFHEEAELQDPALQSLPGAIQAEDAMHSPLASLRSGQPLRGQLNQSDATFCHSVALERPISSASPQSSGCGEPVGHNQGQLLLSLPSPPDFTLGDAHAPSTLVRAQSDCLFPSIQLDQAGIIPSPPDTDPTALLFVRPTASVQGHLSERIQQLPDPGQSLPPVPLVKSGDASTTGSNMPLPPSVLPERNRPSVWHITKPIDSGGDKPPPQLSLPQLVTHDATRGKPDEEGYIKDPAFLSEDIK</sequence>
<dbReference type="EMBL" id="HBEZ01035952">
    <property type="protein sequence ID" value="CAD8642082.1"/>
    <property type="molecule type" value="Transcribed_RNA"/>
</dbReference>
<organism evidence="3">
    <name type="scientific">Cryptomonas curvata</name>
    <dbReference type="NCBI Taxonomy" id="233186"/>
    <lineage>
        <taxon>Eukaryota</taxon>
        <taxon>Cryptophyceae</taxon>
        <taxon>Cryptomonadales</taxon>
        <taxon>Cryptomonadaceae</taxon>
        <taxon>Cryptomonas</taxon>
    </lineage>
</organism>
<proteinExistence type="predicted"/>
<evidence type="ECO:0000256" key="2">
    <source>
        <dbReference type="SAM" id="MobiDB-lite"/>
    </source>
</evidence>
<feature type="compositionally biased region" description="Basic and acidic residues" evidence="2">
    <location>
        <begin position="399"/>
        <end position="411"/>
    </location>
</feature>
<feature type="region of interest" description="Disordered" evidence="2">
    <location>
        <begin position="331"/>
        <end position="422"/>
    </location>
</feature>